<dbReference type="InterPro" id="IPR036736">
    <property type="entry name" value="ACP-like_sf"/>
</dbReference>
<evidence type="ECO:0000313" key="3">
    <source>
        <dbReference type="Proteomes" id="UP001156881"/>
    </source>
</evidence>
<keyword evidence="3" id="KW-1185">Reference proteome</keyword>
<evidence type="ECO:0000259" key="1">
    <source>
        <dbReference type="PROSITE" id="PS50075"/>
    </source>
</evidence>
<dbReference type="EMBL" id="BSPG01000003">
    <property type="protein sequence ID" value="GLS43093.1"/>
    <property type="molecule type" value="Genomic_DNA"/>
</dbReference>
<dbReference type="Gene3D" id="1.10.1200.10">
    <property type="entry name" value="ACP-like"/>
    <property type="match status" value="1"/>
</dbReference>
<protein>
    <submittedName>
        <fullName evidence="2">Aminoacyl carrier protein</fullName>
    </submittedName>
</protein>
<feature type="domain" description="Carrier" evidence="1">
    <location>
        <begin position="12"/>
        <end position="90"/>
    </location>
</feature>
<dbReference type="NCBIfam" id="NF005480">
    <property type="entry name" value="PRK07081.1"/>
    <property type="match status" value="1"/>
</dbReference>
<gene>
    <name evidence="2" type="ORF">GCM10007884_10780</name>
</gene>
<dbReference type="SUPFAM" id="SSF47336">
    <property type="entry name" value="ACP-like"/>
    <property type="match status" value="1"/>
</dbReference>
<evidence type="ECO:0000313" key="2">
    <source>
        <dbReference type="EMBL" id="GLS43093.1"/>
    </source>
</evidence>
<organism evidence="2 3">
    <name type="scientific">Methylobacterium brachythecii</name>
    <dbReference type="NCBI Taxonomy" id="1176177"/>
    <lineage>
        <taxon>Bacteria</taxon>
        <taxon>Pseudomonadati</taxon>
        <taxon>Pseudomonadota</taxon>
        <taxon>Alphaproteobacteria</taxon>
        <taxon>Hyphomicrobiales</taxon>
        <taxon>Methylobacteriaceae</taxon>
        <taxon>Methylobacterium</taxon>
    </lineage>
</organism>
<dbReference type="Proteomes" id="UP001156881">
    <property type="component" value="Unassembled WGS sequence"/>
</dbReference>
<comment type="caution">
    <text evidence="2">The sequence shown here is derived from an EMBL/GenBank/DDBJ whole genome shotgun (WGS) entry which is preliminary data.</text>
</comment>
<reference evidence="3" key="1">
    <citation type="journal article" date="2019" name="Int. J. Syst. Evol. Microbiol.">
        <title>The Global Catalogue of Microorganisms (GCM) 10K type strain sequencing project: providing services to taxonomists for standard genome sequencing and annotation.</title>
        <authorList>
            <consortium name="The Broad Institute Genomics Platform"/>
            <consortium name="The Broad Institute Genome Sequencing Center for Infectious Disease"/>
            <person name="Wu L."/>
            <person name="Ma J."/>
        </authorList>
    </citation>
    <scope>NUCLEOTIDE SEQUENCE [LARGE SCALE GENOMIC DNA]</scope>
    <source>
        <strain evidence="3">NBRC 107710</strain>
    </source>
</reference>
<proteinExistence type="predicted"/>
<dbReference type="PROSITE" id="PS50075">
    <property type="entry name" value="CARRIER"/>
    <property type="match status" value="1"/>
</dbReference>
<sequence>MIANCNPRLSIMVFVNDIRELLKGIGSLADCADRVSEEDDLFEKGLDSFGSVQLMLALEEKYNIEFPDHLLNRRSFSTIRIIRETVSALTVSAAA</sequence>
<dbReference type="InterPro" id="IPR009081">
    <property type="entry name" value="PP-bd_ACP"/>
</dbReference>
<accession>A0ABQ6CYE1</accession>
<name>A0ABQ6CYE1_9HYPH</name>
<dbReference type="Pfam" id="PF00550">
    <property type="entry name" value="PP-binding"/>
    <property type="match status" value="1"/>
</dbReference>